<name>A0A8H4RJS3_9HELO</name>
<keyword evidence="2" id="KW-1185">Reference proteome</keyword>
<accession>A0A8H4RJS3</accession>
<gene>
    <name evidence="1" type="ORF">G7Y89_g7961</name>
</gene>
<dbReference type="EMBL" id="JAAMPI010000579">
    <property type="protein sequence ID" value="KAF4630175.1"/>
    <property type="molecule type" value="Genomic_DNA"/>
</dbReference>
<evidence type="ECO:0000313" key="1">
    <source>
        <dbReference type="EMBL" id="KAF4630175.1"/>
    </source>
</evidence>
<protein>
    <submittedName>
        <fullName evidence="1">Uncharacterized protein</fullName>
    </submittedName>
</protein>
<dbReference type="Proteomes" id="UP000566819">
    <property type="component" value="Unassembled WGS sequence"/>
</dbReference>
<reference evidence="1 2" key="1">
    <citation type="submission" date="2020-03" db="EMBL/GenBank/DDBJ databases">
        <title>Draft Genome Sequence of Cudoniella acicularis.</title>
        <authorList>
            <person name="Buettner E."/>
            <person name="Kellner H."/>
        </authorList>
    </citation>
    <scope>NUCLEOTIDE SEQUENCE [LARGE SCALE GENOMIC DNA]</scope>
    <source>
        <strain evidence="1 2">DSM 108380</strain>
    </source>
</reference>
<evidence type="ECO:0000313" key="2">
    <source>
        <dbReference type="Proteomes" id="UP000566819"/>
    </source>
</evidence>
<comment type="caution">
    <text evidence="1">The sequence shown here is derived from an EMBL/GenBank/DDBJ whole genome shotgun (WGS) entry which is preliminary data.</text>
</comment>
<sequence>MSGPFLFTAWPLALASDHEPEIAEGAVPAESLLKMAVQCLLNLLAHSASSNTIRTQLQNILSPSLLTPTALCRPNVIFVSRAPASGLLVDRTAQIFEYGGGTVGL</sequence>
<organism evidence="1 2">
    <name type="scientific">Cudoniella acicularis</name>
    <dbReference type="NCBI Taxonomy" id="354080"/>
    <lineage>
        <taxon>Eukaryota</taxon>
        <taxon>Fungi</taxon>
        <taxon>Dikarya</taxon>
        <taxon>Ascomycota</taxon>
        <taxon>Pezizomycotina</taxon>
        <taxon>Leotiomycetes</taxon>
        <taxon>Helotiales</taxon>
        <taxon>Tricladiaceae</taxon>
        <taxon>Cudoniella</taxon>
    </lineage>
</organism>
<proteinExistence type="predicted"/>
<dbReference type="AlphaFoldDB" id="A0A8H4RJS3"/>